<dbReference type="PROSITE" id="PS52016">
    <property type="entry name" value="TONB_DEPENDENT_REC_3"/>
    <property type="match status" value="1"/>
</dbReference>
<feature type="chain" id="PRO_5045135686" evidence="2">
    <location>
        <begin position="22"/>
        <end position="210"/>
    </location>
</feature>
<dbReference type="Proteomes" id="UP001257277">
    <property type="component" value="Unassembled WGS sequence"/>
</dbReference>
<reference evidence="4 5" key="1">
    <citation type="submission" date="2023-09" db="EMBL/GenBank/DDBJ databases">
        <title>Novel taxa isolated from Blanes Bay.</title>
        <authorList>
            <person name="Rey-Velasco X."/>
            <person name="Lucena T."/>
        </authorList>
    </citation>
    <scope>NUCLEOTIDE SEQUENCE [LARGE SCALE GENOMIC DNA]</scope>
    <source>
        <strain evidence="4 5">S356</strain>
    </source>
</reference>
<keyword evidence="5" id="KW-1185">Reference proteome</keyword>
<evidence type="ECO:0000256" key="2">
    <source>
        <dbReference type="SAM" id="SignalP"/>
    </source>
</evidence>
<keyword evidence="1" id="KW-0998">Cell outer membrane</keyword>
<keyword evidence="2" id="KW-0732">Signal</keyword>
<dbReference type="EMBL" id="JAVTTO010000006">
    <property type="protein sequence ID" value="MDT7833510.1"/>
    <property type="molecule type" value="Genomic_DNA"/>
</dbReference>
<evidence type="ECO:0000313" key="4">
    <source>
        <dbReference type="EMBL" id="MDT7833510.1"/>
    </source>
</evidence>
<evidence type="ECO:0000256" key="1">
    <source>
        <dbReference type="PROSITE-ProRule" id="PRU01360"/>
    </source>
</evidence>
<evidence type="ECO:0000313" key="5">
    <source>
        <dbReference type="Proteomes" id="UP001257277"/>
    </source>
</evidence>
<keyword evidence="1" id="KW-0812">Transmembrane</keyword>
<accession>A0ABU3LIG1</accession>
<dbReference type="InterPro" id="IPR037066">
    <property type="entry name" value="Plug_dom_sf"/>
</dbReference>
<keyword evidence="1" id="KW-0813">Transport</keyword>
<gene>
    <name evidence="4" type="ORF">RQM59_14080</name>
</gene>
<comment type="caution">
    <text evidence="4">The sequence shown here is derived from an EMBL/GenBank/DDBJ whole genome shotgun (WGS) entry which is preliminary data.</text>
</comment>
<proteinExistence type="inferred from homology"/>
<feature type="domain" description="TonB-dependent receptor plug" evidence="3">
    <location>
        <begin position="123"/>
        <end position="204"/>
    </location>
</feature>
<comment type="subcellular location">
    <subcellularLocation>
        <location evidence="1">Cell outer membrane</location>
        <topology evidence="1">Multi-pass membrane protein</topology>
    </subcellularLocation>
</comment>
<dbReference type="Pfam" id="PF07715">
    <property type="entry name" value="Plug"/>
    <property type="match status" value="1"/>
</dbReference>
<dbReference type="SUPFAM" id="SSF56935">
    <property type="entry name" value="Porins"/>
    <property type="match status" value="1"/>
</dbReference>
<dbReference type="InterPro" id="IPR039426">
    <property type="entry name" value="TonB-dep_rcpt-like"/>
</dbReference>
<keyword evidence="4" id="KW-0675">Receptor</keyword>
<feature type="signal peptide" evidence="2">
    <location>
        <begin position="1"/>
        <end position="21"/>
    </location>
</feature>
<keyword evidence="1" id="KW-0472">Membrane</keyword>
<keyword evidence="1" id="KW-1134">Transmembrane beta strand</keyword>
<dbReference type="RefSeq" id="WP_349242763.1">
    <property type="nucleotide sequence ID" value="NZ_JAVTTO010000006.1"/>
</dbReference>
<dbReference type="InterPro" id="IPR012910">
    <property type="entry name" value="Plug_dom"/>
</dbReference>
<dbReference type="Gene3D" id="2.170.130.10">
    <property type="entry name" value="TonB-dependent receptor, plug domain"/>
    <property type="match status" value="1"/>
</dbReference>
<protein>
    <submittedName>
        <fullName evidence="4">TonB-dependent receptor plug domain-containing protein</fullName>
    </submittedName>
</protein>
<evidence type="ECO:0000259" key="3">
    <source>
        <dbReference type="Pfam" id="PF07715"/>
    </source>
</evidence>
<name>A0ABU3LIG1_9FLAO</name>
<comment type="similarity">
    <text evidence="1">Belongs to the TonB-dependent receptor family.</text>
</comment>
<sequence length="210" mass="23161">MKAIKNLIFLLALSFSVAIVAQKKEKKKKDVTISILVKDTDNKPVPGAIILFDDVKQKRRANAKGYFKVKLDKAPKEISAFYPTIGIKKVKYNNSKNMVITIKKGNDHYVIGDAKKKGLNPIQYRSIYDYIRGQVPGVHVNPNNEITIRGYNTVNGSLSPLFIVNGNAVDQDIFGNIVPTNIKSVSILKGTDAAHYGARGANGVIKVETF</sequence>
<organism evidence="4 5">
    <name type="scientific">Asprobacillus argus</name>
    <dbReference type="NCBI Taxonomy" id="3076534"/>
    <lineage>
        <taxon>Bacteria</taxon>
        <taxon>Pseudomonadati</taxon>
        <taxon>Bacteroidota</taxon>
        <taxon>Flavobacteriia</taxon>
        <taxon>Flavobacteriales</taxon>
        <taxon>Flavobacteriaceae</taxon>
        <taxon>Asprobacillus</taxon>
    </lineage>
</organism>